<sequence>MEKAKVLILAGFLGSGKTTLLKQLLIEERRKGSRPAVLMNEIGSVSIDSDAVPGDIPLSELLNGCVCCTLQDQLERQLLLLCQQHAPETIIIEATGVAHPIDILDACLSPDLLPFIKDPLIISVIDSPRWLKRENMSIQSRMLLTEQVKHADLLLWNKTGSVTEAEREQLLEDQNRLNPKVTALFTDYAKVDNSLIRSLSSHEKGDYQTVRIGEQLKVKTFIHTFSGPVSKERFEDWLRNEAPDTIYRMKGYMQFSEKPGTVLMHYSYGLPQYEPEFMKKPLRIVIIGEELDKDELSSQLNRLVE</sequence>
<comment type="catalytic activity">
    <reaction evidence="5">
        <text>GTP + H2O = GDP + phosphate + H(+)</text>
        <dbReference type="Rhea" id="RHEA:19669"/>
        <dbReference type="ChEBI" id="CHEBI:15377"/>
        <dbReference type="ChEBI" id="CHEBI:15378"/>
        <dbReference type="ChEBI" id="CHEBI:37565"/>
        <dbReference type="ChEBI" id="CHEBI:43474"/>
        <dbReference type="ChEBI" id="CHEBI:58189"/>
    </reaction>
    <physiologicalReaction direction="left-to-right" evidence="5">
        <dbReference type="Rhea" id="RHEA:19670"/>
    </physiologicalReaction>
</comment>
<dbReference type="InterPro" id="IPR003495">
    <property type="entry name" value="CobW/HypB/UreG_nucleotide-bd"/>
</dbReference>
<dbReference type="Pfam" id="PF07683">
    <property type="entry name" value="CobW_C"/>
    <property type="match status" value="1"/>
</dbReference>
<reference evidence="8" key="1">
    <citation type="journal article" date="2019" name="Int. J. Syst. Evol. Microbiol.">
        <title>The Global Catalogue of Microorganisms (GCM) 10K type strain sequencing project: providing services to taxonomists for standard genome sequencing and annotation.</title>
        <authorList>
            <consortium name="The Broad Institute Genomics Platform"/>
            <consortium name="The Broad Institute Genome Sequencing Center for Infectious Disease"/>
            <person name="Wu L."/>
            <person name="Ma J."/>
        </authorList>
    </citation>
    <scope>NUCLEOTIDE SEQUENCE [LARGE SCALE GENOMIC DNA]</scope>
    <source>
        <strain evidence="8">NBRC 106396</strain>
    </source>
</reference>
<dbReference type="PANTHER" id="PTHR13748:SF62">
    <property type="entry name" value="COBW DOMAIN-CONTAINING PROTEIN"/>
    <property type="match status" value="1"/>
</dbReference>
<evidence type="ECO:0000256" key="4">
    <source>
        <dbReference type="ARBA" id="ARBA00034320"/>
    </source>
</evidence>
<keyword evidence="8" id="KW-1185">Reference proteome</keyword>
<dbReference type="Proteomes" id="UP001596549">
    <property type="component" value="Unassembled WGS sequence"/>
</dbReference>
<proteinExistence type="inferred from homology"/>
<dbReference type="Pfam" id="PF02492">
    <property type="entry name" value="cobW"/>
    <property type="match status" value="1"/>
</dbReference>
<evidence type="ECO:0000259" key="6">
    <source>
        <dbReference type="SMART" id="SM00833"/>
    </source>
</evidence>
<dbReference type="CDD" id="cd03112">
    <property type="entry name" value="CobW-like"/>
    <property type="match status" value="1"/>
</dbReference>
<evidence type="ECO:0000313" key="8">
    <source>
        <dbReference type="Proteomes" id="UP001596549"/>
    </source>
</evidence>
<evidence type="ECO:0000313" key="7">
    <source>
        <dbReference type="EMBL" id="MFC7373179.1"/>
    </source>
</evidence>
<dbReference type="Gene3D" id="3.40.50.300">
    <property type="entry name" value="P-loop containing nucleotide triphosphate hydrolases"/>
    <property type="match status" value="1"/>
</dbReference>
<dbReference type="InterPro" id="IPR027417">
    <property type="entry name" value="P-loop_NTPase"/>
</dbReference>
<evidence type="ECO:0000256" key="5">
    <source>
        <dbReference type="ARBA" id="ARBA00049117"/>
    </source>
</evidence>
<dbReference type="InterPro" id="IPR011629">
    <property type="entry name" value="CobW-like_C"/>
</dbReference>
<dbReference type="SUPFAM" id="SSF52540">
    <property type="entry name" value="P-loop containing nucleoside triphosphate hydrolases"/>
    <property type="match status" value="1"/>
</dbReference>
<comment type="similarity">
    <text evidence="4">Belongs to the SIMIBI class G3E GTPase family. ZNG1 subfamily.</text>
</comment>
<evidence type="ECO:0000256" key="3">
    <source>
        <dbReference type="ARBA" id="ARBA00023186"/>
    </source>
</evidence>
<keyword evidence="1" id="KW-0547">Nucleotide-binding</keyword>
<dbReference type="SUPFAM" id="SSF90002">
    <property type="entry name" value="Hypothetical protein YjiA, C-terminal domain"/>
    <property type="match status" value="1"/>
</dbReference>
<dbReference type="InterPro" id="IPR051316">
    <property type="entry name" value="Zinc-reg_GTPase_activator"/>
</dbReference>
<organism evidence="7 8">
    <name type="scientific">Fictibacillus iocasae</name>
    <dbReference type="NCBI Taxonomy" id="2715437"/>
    <lineage>
        <taxon>Bacteria</taxon>
        <taxon>Bacillati</taxon>
        <taxon>Bacillota</taxon>
        <taxon>Bacilli</taxon>
        <taxon>Bacillales</taxon>
        <taxon>Fictibacillaceae</taxon>
        <taxon>Fictibacillus</taxon>
    </lineage>
</organism>
<dbReference type="EMBL" id="JBHTCP010000050">
    <property type="protein sequence ID" value="MFC7373179.1"/>
    <property type="molecule type" value="Genomic_DNA"/>
</dbReference>
<feature type="domain" description="CobW C-terminal" evidence="6">
    <location>
        <begin position="218"/>
        <end position="304"/>
    </location>
</feature>
<dbReference type="SMART" id="SM00833">
    <property type="entry name" value="CobW_C"/>
    <property type="match status" value="1"/>
</dbReference>
<dbReference type="Gene3D" id="3.30.1220.10">
    <property type="entry name" value="CobW-like, C-terminal domain"/>
    <property type="match status" value="1"/>
</dbReference>
<gene>
    <name evidence="7" type="ORF">ACFQPF_16175</name>
</gene>
<name>A0ABW2NYZ5_9BACL</name>
<keyword evidence="3" id="KW-0143">Chaperone</keyword>
<evidence type="ECO:0000256" key="2">
    <source>
        <dbReference type="ARBA" id="ARBA00022801"/>
    </source>
</evidence>
<dbReference type="InterPro" id="IPR036627">
    <property type="entry name" value="CobW-likC_sf"/>
</dbReference>
<keyword evidence="2" id="KW-0378">Hydrolase</keyword>
<protein>
    <submittedName>
        <fullName evidence="7">CobW family GTP-binding protein</fullName>
    </submittedName>
</protein>
<evidence type="ECO:0000256" key="1">
    <source>
        <dbReference type="ARBA" id="ARBA00022741"/>
    </source>
</evidence>
<accession>A0ABW2NYZ5</accession>
<dbReference type="RefSeq" id="WP_379750844.1">
    <property type="nucleotide sequence ID" value="NZ_JBHTCP010000050.1"/>
</dbReference>
<comment type="caution">
    <text evidence="7">The sequence shown here is derived from an EMBL/GenBank/DDBJ whole genome shotgun (WGS) entry which is preliminary data.</text>
</comment>
<dbReference type="PANTHER" id="PTHR13748">
    <property type="entry name" value="COBW-RELATED"/>
    <property type="match status" value="1"/>
</dbReference>